<dbReference type="GO" id="GO:0005634">
    <property type="term" value="C:nucleus"/>
    <property type="evidence" value="ECO:0007669"/>
    <property type="project" value="UniProtKB-UniRule"/>
</dbReference>
<dbReference type="Gene3D" id="1.10.30.10">
    <property type="entry name" value="High mobility group box domain"/>
    <property type="match status" value="1"/>
</dbReference>
<organism evidence="4">
    <name type="scientific">Schizaphis graminum</name>
    <name type="common">Green bug aphid</name>
    <dbReference type="NCBI Taxonomy" id="13262"/>
    <lineage>
        <taxon>Eukaryota</taxon>
        <taxon>Metazoa</taxon>
        <taxon>Ecdysozoa</taxon>
        <taxon>Arthropoda</taxon>
        <taxon>Hexapoda</taxon>
        <taxon>Insecta</taxon>
        <taxon>Pterygota</taxon>
        <taxon>Neoptera</taxon>
        <taxon>Paraneoptera</taxon>
        <taxon>Hemiptera</taxon>
        <taxon>Sternorrhyncha</taxon>
        <taxon>Aphidomorpha</taxon>
        <taxon>Aphidoidea</taxon>
        <taxon>Aphididae</taxon>
        <taxon>Aphidini</taxon>
        <taxon>Schizaphis</taxon>
    </lineage>
</organism>
<dbReference type="AlphaFoldDB" id="A0A2S2NTA2"/>
<evidence type="ECO:0000313" key="4">
    <source>
        <dbReference type="EMBL" id="MBY20431.1"/>
    </source>
</evidence>
<proteinExistence type="predicted"/>
<gene>
    <name evidence="4" type="primary">HMG20A_1</name>
    <name evidence="4" type="ORF">g.160676</name>
</gene>
<feature type="compositionally biased region" description="Basic and acidic residues" evidence="2">
    <location>
        <begin position="142"/>
        <end position="178"/>
    </location>
</feature>
<dbReference type="EMBL" id="GGMR01007812">
    <property type="protein sequence ID" value="MBY20431.1"/>
    <property type="molecule type" value="Transcribed_RNA"/>
</dbReference>
<feature type="DNA-binding region" description="HMG box" evidence="1">
    <location>
        <begin position="47"/>
        <end position="120"/>
    </location>
</feature>
<keyword evidence="1" id="KW-0539">Nucleus</keyword>
<name>A0A2S2NTA2_SCHGA</name>
<feature type="region of interest" description="Disordered" evidence="2">
    <location>
        <begin position="127"/>
        <end position="178"/>
    </location>
</feature>
<evidence type="ECO:0000256" key="1">
    <source>
        <dbReference type="PROSITE-ProRule" id="PRU00267"/>
    </source>
</evidence>
<feature type="domain" description="HMG box" evidence="3">
    <location>
        <begin position="47"/>
        <end position="120"/>
    </location>
</feature>
<dbReference type="SUPFAM" id="SSF47095">
    <property type="entry name" value="HMG-box"/>
    <property type="match status" value="1"/>
</dbReference>
<accession>A0A2S2NTA2</accession>
<keyword evidence="1" id="KW-0238">DNA-binding</keyword>
<evidence type="ECO:0000259" key="3">
    <source>
        <dbReference type="PROSITE" id="PS50118"/>
    </source>
</evidence>
<dbReference type="GO" id="GO:0003677">
    <property type="term" value="F:DNA binding"/>
    <property type="evidence" value="ECO:0007669"/>
    <property type="project" value="UniProtKB-UniRule"/>
</dbReference>
<dbReference type="InterPro" id="IPR009071">
    <property type="entry name" value="HMG_box_dom"/>
</dbReference>
<dbReference type="InterPro" id="IPR036910">
    <property type="entry name" value="HMG_box_dom_sf"/>
</dbReference>
<protein>
    <submittedName>
        <fullName evidence="4">High mobility group protein 20A</fullName>
    </submittedName>
</protein>
<reference evidence="4" key="1">
    <citation type="submission" date="2018-04" db="EMBL/GenBank/DDBJ databases">
        <title>Transcriptome of Schizaphis graminum biotype I.</title>
        <authorList>
            <person name="Scully E.D."/>
            <person name="Geib S.M."/>
            <person name="Palmer N.A."/>
            <person name="Koch K."/>
            <person name="Bradshaw J."/>
            <person name="Heng-Moss T."/>
            <person name="Sarath G."/>
        </authorList>
    </citation>
    <scope>NUCLEOTIDE SEQUENCE</scope>
</reference>
<evidence type="ECO:0000256" key="2">
    <source>
        <dbReference type="SAM" id="MobiDB-lite"/>
    </source>
</evidence>
<sequence length="315" mass="36315">MESKNVESISKSDQDDVFIENGIPKKVDKNNVKGKKRGKCLRNKTAPIPLDSGYIQFLNDRPKRYRSKSPNLSLAELTKVNTKWNKLRDEKKDLCRLKAKYLKYVEQLAAAYKKKDAHTNCIQRKMKKEKVNTQIQEDEEDGKFKKEKSSGDTKLKKDQELKKEKPSDNTKLKKEQESIKIEPSNDNFNTVYEPIVSAEFSIFNSAGELMDEEPLSVLNEVDDPEENCTISFSTFEDKNDPEWLKNEELKIKLGSVLLDAFADIPFPDNIEPLTKENIGTFLNDLPTLLTTDTDPLWVENIKKVLTDMHIWLIKP</sequence>
<dbReference type="PROSITE" id="PS50118">
    <property type="entry name" value="HMG_BOX_2"/>
    <property type="match status" value="1"/>
</dbReference>